<organism evidence="25">
    <name type="scientific">Phaedon cochleariae</name>
    <name type="common">Mustard beetle</name>
    <dbReference type="NCBI Taxonomy" id="80249"/>
    <lineage>
        <taxon>Eukaryota</taxon>
        <taxon>Metazoa</taxon>
        <taxon>Ecdysozoa</taxon>
        <taxon>Arthropoda</taxon>
        <taxon>Hexapoda</taxon>
        <taxon>Insecta</taxon>
        <taxon>Pterygota</taxon>
        <taxon>Neoptera</taxon>
        <taxon>Endopterygota</taxon>
        <taxon>Coleoptera</taxon>
        <taxon>Polyphaga</taxon>
        <taxon>Cucujiformia</taxon>
        <taxon>Chrysomeloidea</taxon>
        <taxon>Chrysomelidae</taxon>
        <taxon>Chrysomelinae</taxon>
        <taxon>Chrysomelini</taxon>
        <taxon>Phaedon</taxon>
    </lineage>
</organism>
<dbReference type="CDD" id="cd00593">
    <property type="entry name" value="RIBOc"/>
    <property type="match status" value="2"/>
</dbReference>
<feature type="domain" description="RNase III" evidence="20">
    <location>
        <begin position="1365"/>
        <end position="1523"/>
    </location>
</feature>
<dbReference type="GO" id="GO:0005737">
    <property type="term" value="C:cytoplasm"/>
    <property type="evidence" value="ECO:0007669"/>
    <property type="project" value="TreeGrafter"/>
</dbReference>
<dbReference type="GO" id="GO:0004530">
    <property type="term" value="F:deoxyribonuclease I activity"/>
    <property type="evidence" value="ECO:0007669"/>
    <property type="project" value="TreeGrafter"/>
</dbReference>
<dbReference type="GO" id="GO:0004525">
    <property type="term" value="F:ribonuclease III activity"/>
    <property type="evidence" value="ECO:0007669"/>
    <property type="project" value="UniProtKB-EC"/>
</dbReference>
<keyword evidence="13 17" id="KW-0694">RNA-binding</keyword>
<evidence type="ECO:0000256" key="13">
    <source>
        <dbReference type="ARBA" id="ARBA00022884"/>
    </source>
</evidence>
<dbReference type="Gene3D" id="3.30.160.380">
    <property type="entry name" value="Dicer dimerisation domain"/>
    <property type="match status" value="1"/>
</dbReference>
<evidence type="ECO:0000256" key="7">
    <source>
        <dbReference type="ARBA" id="ARBA00022737"/>
    </source>
</evidence>
<dbReference type="PROSITE" id="PS51194">
    <property type="entry name" value="HELICASE_CTER"/>
    <property type="match status" value="1"/>
</dbReference>
<evidence type="ECO:0000259" key="19">
    <source>
        <dbReference type="PROSITE" id="PS50137"/>
    </source>
</evidence>
<dbReference type="Pfam" id="PF03368">
    <property type="entry name" value="Dicer_dimer"/>
    <property type="match status" value="1"/>
</dbReference>
<accession>A0A8B6QJ69</accession>
<dbReference type="SUPFAM" id="SSF52540">
    <property type="entry name" value="P-loop containing nucleoside triphosphate hydrolases"/>
    <property type="match status" value="1"/>
</dbReference>
<feature type="region of interest" description="Disordered" evidence="18">
    <location>
        <begin position="1009"/>
        <end position="1042"/>
    </location>
</feature>
<keyword evidence="15" id="KW-0464">Manganese</keyword>
<dbReference type="PROSITE" id="PS51192">
    <property type="entry name" value="HELICASE_ATP_BIND_1"/>
    <property type="match status" value="1"/>
</dbReference>
<protein>
    <recommendedName>
        <fullName evidence="4">ribonuclease III</fullName>
        <ecNumber evidence="4">3.1.26.3</ecNumber>
    </recommendedName>
</protein>
<dbReference type="InterPro" id="IPR014001">
    <property type="entry name" value="Helicase_ATP-bd"/>
</dbReference>
<dbReference type="InterPro" id="IPR005034">
    <property type="entry name" value="Dicer_dimerisation"/>
</dbReference>
<dbReference type="PANTHER" id="PTHR14950:SF37">
    <property type="entry name" value="ENDORIBONUCLEASE DICER"/>
    <property type="match status" value="1"/>
</dbReference>
<evidence type="ECO:0000256" key="5">
    <source>
        <dbReference type="ARBA" id="ARBA00022722"/>
    </source>
</evidence>
<evidence type="ECO:0000256" key="15">
    <source>
        <dbReference type="ARBA" id="ARBA00023211"/>
    </source>
</evidence>
<evidence type="ECO:0000256" key="16">
    <source>
        <dbReference type="ARBA" id="ARBA00035116"/>
    </source>
</evidence>
<dbReference type="SMART" id="SM00535">
    <property type="entry name" value="RIBOc"/>
    <property type="match status" value="2"/>
</dbReference>
<feature type="domain" description="Helicase C-terminal" evidence="23">
    <location>
        <begin position="352"/>
        <end position="516"/>
    </location>
</feature>
<feature type="domain" description="PAZ" evidence="21">
    <location>
        <begin position="823"/>
        <end position="947"/>
    </location>
</feature>
<evidence type="ECO:0000256" key="4">
    <source>
        <dbReference type="ARBA" id="ARBA00012177"/>
    </source>
</evidence>
<gene>
    <name evidence="25" type="primary">Dcr2</name>
</gene>
<dbReference type="FunFam" id="1.10.1520.10:FF:000004">
    <property type="entry name" value="Endoribonuclease dicer-like 1"/>
    <property type="match status" value="1"/>
</dbReference>
<dbReference type="SUPFAM" id="SSF54768">
    <property type="entry name" value="dsRNA-binding domain-like"/>
    <property type="match status" value="1"/>
</dbReference>
<dbReference type="SMART" id="SM00949">
    <property type="entry name" value="PAZ"/>
    <property type="match status" value="1"/>
</dbReference>
<dbReference type="GO" id="GO:0005524">
    <property type="term" value="F:ATP binding"/>
    <property type="evidence" value="ECO:0007669"/>
    <property type="project" value="UniProtKB-KW"/>
</dbReference>
<proteinExistence type="evidence at transcript level"/>
<dbReference type="SUPFAM" id="SSF69065">
    <property type="entry name" value="RNase III domain-like"/>
    <property type="match status" value="2"/>
</dbReference>
<keyword evidence="10" id="KW-0347">Helicase</keyword>
<evidence type="ECO:0000256" key="3">
    <source>
        <dbReference type="ARBA" id="ARBA00001946"/>
    </source>
</evidence>
<dbReference type="Pfam" id="PF20932">
    <property type="entry name" value="Dicer_dsRBD"/>
    <property type="match status" value="1"/>
</dbReference>
<comment type="similarity">
    <text evidence="16 17">Belongs to the helicase family. Dicer subfamily.</text>
</comment>
<dbReference type="GO" id="GO:0031054">
    <property type="term" value="P:pre-miRNA processing"/>
    <property type="evidence" value="ECO:0007669"/>
    <property type="project" value="InterPro"/>
</dbReference>
<feature type="domain" description="Dicer dsRNA-binding fold" evidence="24">
    <location>
        <begin position="556"/>
        <end position="650"/>
    </location>
</feature>
<dbReference type="InterPro" id="IPR048513">
    <property type="entry name" value="Dicer_PBD"/>
</dbReference>
<feature type="domain" description="DRBM" evidence="19">
    <location>
        <begin position="1585"/>
        <end position="1616"/>
    </location>
</feature>
<dbReference type="PANTHER" id="PTHR14950">
    <property type="entry name" value="DICER-RELATED"/>
    <property type="match status" value="1"/>
</dbReference>
<dbReference type="Gene3D" id="1.10.1520.10">
    <property type="entry name" value="Ribonuclease III domain"/>
    <property type="match status" value="2"/>
</dbReference>
<evidence type="ECO:0000259" key="24">
    <source>
        <dbReference type="PROSITE" id="PS51327"/>
    </source>
</evidence>
<dbReference type="OrthoDB" id="416741at2759"/>
<dbReference type="GO" id="GO:0070578">
    <property type="term" value="C:RISC-loading complex"/>
    <property type="evidence" value="ECO:0007669"/>
    <property type="project" value="TreeGrafter"/>
</dbReference>
<dbReference type="EC" id="3.1.26.3" evidence="4"/>
<dbReference type="GO" id="GO:0006309">
    <property type="term" value="P:apoptotic DNA fragmentation"/>
    <property type="evidence" value="ECO:0007669"/>
    <property type="project" value="TreeGrafter"/>
</dbReference>
<reference evidence="25" key="1">
    <citation type="submission" date="2020-03" db="EMBL/GenBank/DDBJ databases">
        <title>The mustard beetle, Phaedon cochleariae, as a screening model for exogenous RNAi-based pest control.</title>
        <authorList>
            <person name="Mehlhorn S.G."/>
            <person name="Ulrich J."/>
            <person name="Baden C."/>
            <person name="Lueke B."/>
            <person name="Buer B."/>
            <person name="Maiwald F."/>
            <person name="Geibel S."/>
            <person name="Bucher G."/>
            <person name="Nauen R."/>
        </authorList>
    </citation>
    <scope>NUCLEOTIDE SEQUENCE</scope>
</reference>
<dbReference type="Gene3D" id="3.30.160.20">
    <property type="match status" value="1"/>
</dbReference>
<dbReference type="Pfam" id="PF02170">
    <property type="entry name" value="PAZ"/>
    <property type="match status" value="1"/>
</dbReference>
<dbReference type="InterPro" id="IPR000999">
    <property type="entry name" value="RNase_III_dom"/>
</dbReference>
<evidence type="ECO:0000256" key="6">
    <source>
        <dbReference type="ARBA" id="ARBA00022723"/>
    </source>
</evidence>
<evidence type="ECO:0000256" key="8">
    <source>
        <dbReference type="ARBA" id="ARBA00022741"/>
    </source>
</evidence>
<evidence type="ECO:0000256" key="11">
    <source>
        <dbReference type="ARBA" id="ARBA00022840"/>
    </source>
</evidence>
<evidence type="ECO:0000259" key="21">
    <source>
        <dbReference type="PROSITE" id="PS50821"/>
    </source>
</evidence>
<dbReference type="InterPro" id="IPR048512">
    <property type="entry name" value="Dicer_platform"/>
</dbReference>
<dbReference type="GO" id="GO:0004386">
    <property type="term" value="F:helicase activity"/>
    <property type="evidence" value="ECO:0007669"/>
    <property type="project" value="UniProtKB-KW"/>
</dbReference>
<keyword evidence="12" id="KW-0460">Magnesium</keyword>
<dbReference type="CDD" id="cd15903">
    <property type="entry name" value="Dicer_PBD"/>
    <property type="match status" value="1"/>
</dbReference>
<dbReference type="InterPro" id="IPR038248">
    <property type="entry name" value="Dicer_dimer_sf"/>
</dbReference>
<dbReference type="PROSITE" id="PS51327">
    <property type="entry name" value="DICER_DSRBF"/>
    <property type="match status" value="1"/>
</dbReference>
<dbReference type="Pfam" id="PF00636">
    <property type="entry name" value="Ribonuclease_3"/>
    <property type="match status" value="2"/>
</dbReference>
<dbReference type="Pfam" id="PF20931">
    <property type="entry name" value="Dicer_platform"/>
    <property type="match status" value="1"/>
</dbReference>
<dbReference type="Gene3D" id="3.40.50.300">
    <property type="entry name" value="P-loop containing nucleotide triphosphate hydrolases"/>
    <property type="match status" value="2"/>
</dbReference>
<keyword evidence="14" id="KW-0943">RNA-mediated gene silencing</keyword>
<evidence type="ECO:0000256" key="2">
    <source>
        <dbReference type="ARBA" id="ARBA00001936"/>
    </source>
</evidence>
<dbReference type="EMBL" id="MT263939">
    <property type="protein sequence ID" value="QRW27848.1"/>
    <property type="molecule type" value="mRNA"/>
</dbReference>
<keyword evidence="11" id="KW-0067">ATP-binding</keyword>
<feature type="domain" description="Helicase ATP-binding" evidence="22">
    <location>
        <begin position="14"/>
        <end position="191"/>
    </location>
</feature>
<dbReference type="PROSITE" id="PS50142">
    <property type="entry name" value="RNASE_3_2"/>
    <property type="match status" value="2"/>
</dbReference>
<evidence type="ECO:0000259" key="23">
    <source>
        <dbReference type="PROSITE" id="PS51194"/>
    </source>
</evidence>
<dbReference type="InterPro" id="IPR044441">
    <property type="entry name" value="DICER_DSRM"/>
</dbReference>
<comment type="cofactor">
    <cofactor evidence="3">
        <name>Mg(2+)</name>
        <dbReference type="ChEBI" id="CHEBI:18420"/>
    </cofactor>
</comment>
<dbReference type="Pfam" id="PF00270">
    <property type="entry name" value="DEAD"/>
    <property type="match status" value="1"/>
</dbReference>
<dbReference type="InterPro" id="IPR001650">
    <property type="entry name" value="Helicase_C-like"/>
</dbReference>
<dbReference type="SMART" id="SM00490">
    <property type="entry name" value="HELICc"/>
    <property type="match status" value="1"/>
</dbReference>
<dbReference type="InterPro" id="IPR027417">
    <property type="entry name" value="P-loop_NTPase"/>
</dbReference>
<dbReference type="PROSITE" id="PS50821">
    <property type="entry name" value="PAZ"/>
    <property type="match status" value="1"/>
</dbReference>
<dbReference type="Pfam" id="PF00271">
    <property type="entry name" value="Helicase_C"/>
    <property type="match status" value="1"/>
</dbReference>
<keyword evidence="8" id="KW-0547">Nucleotide-binding</keyword>
<evidence type="ECO:0000256" key="17">
    <source>
        <dbReference type="PROSITE-ProRule" id="PRU00657"/>
    </source>
</evidence>
<dbReference type="SMART" id="SM00487">
    <property type="entry name" value="DEXDc"/>
    <property type="match status" value="1"/>
</dbReference>
<feature type="domain" description="RNase III" evidence="20">
    <location>
        <begin position="1121"/>
        <end position="1316"/>
    </location>
</feature>
<evidence type="ECO:0000256" key="12">
    <source>
        <dbReference type="ARBA" id="ARBA00022842"/>
    </source>
</evidence>
<evidence type="ECO:0000256" key="14">
    <source>
        <dbReference type="ARBA" id="ARBA00023158"/>
    </source>
</evidence>
<dbReference type="GO" id="GO:0046872">
    <property type="term" value="F:metal ion binding"/>
    <property type="evidence" value="ECO:0007669"/>
    <property type="project" value="UniProtKB-KW"/>
</dbReference>
<evidence type="ECO:0000256" key="18">
    <source>
        <dbReference type="SAM" id="MobiDB-lite"/>
    </source>
</evidence>
<name>A0A8B6QJ69_PHACE</name>
<dbReference type="InterPro" id="IPR011545">
    <property type="entry name" value="DEAD/DEAH_box_helicase_dom"/>
</dbReference>
<evidence type="ECO:0000313" key="25">
    <source>
        <dbReference type="EMBL" id="QRW27848.1"/>
    </source>
</evidence>
<dbReference type="GO" id="GO:0030422">
    <property type="term" value="P:siRNA processing"/>
    <property type="evidence" value="ECO:0007669"/>
    <property type="project" value="InterPro"/>
</dbReference>
<dbReference type="PROSITE" id="PS50137">
    <property type="entry name" value="DS_RBD"/>
    <property type="match status" value="1"/>
</dbReference>
<keyword evidence="7" id="KW-0677">Repeat</keyword>
<dbReference type="InterPro" id="IPR014720">
    <property type="entry name" value="dsRBD_dom"/>
</dbReference>
<keyword evidence="5" id="KW-0540">Nuclease</keyword>
<sequence length="1621" mass="185392">MREDFMPRSYQMELMKMGIETNTILFLPKGAGKTFIALLVLKQMSGDLKRSYSEGGKISIIIVTTLALVNKHAKYILDHTTLKVSGYTGEIDSNCWPKDKWKREFDLFQVFVMTSQVLLDLTHQNIIDLKKVNLIVFDKCHQIVNDQHMKELMKYYGDIDGEKPRVLGLTAPLLNGKVKPHMVMDNISFLETTFHSKVATVNDLATVVRYSTNPKEELKTCMDYHLSYTEVIVIKQLTEALTYIESLKLNSTTNVSNLEHVQMVKTDVTLKKLSNAIIDVNSHIKSMGTYGGLKAILAHTIQIERLKLSCSDSNSLALNYIQCILSFVKELLINSMKLYKEQVQIFSYSSDKVLVLLSTLKEYESKEDICCLIFTKRQFTAKVVFYVLDALSKCDPDFSHIKANFMVGHDGDNSNDTRENLFISKKNKEILDSFINKEINVLVASNILEEGIDIPRCTLVIKYDKPEDYREYIQSKGRARHTDSLFNVIVEKNEMEKYEAMYKDFQLVERTLNNYLTGKNDEGRSQLPRHLLLEEAAVTPYYTAGPGSARVDLTSAIPLLGRYCHNLPSDPHTAHDVRWHVMEKRGDISEYRAVVVLPTACPLTEVVEGPFMKTLKQAKKAAALKACVKLHEIGELDEQLLPKKHEFKVEDVSFLFEHYPTSEEISDDDLKTKRLHQKQVASCLRGQIEPESSHFLHVIELCPQFLRHDEDVNSSTMYDAYTSPLCFGIVTRSSLPAICDFPVYVTMGAIDVRCKMNRKKVTFTPDEISLIRTFHFRVFDEVLAVLQPFLMIDNEEDAEMLMLVPMDKATLNIDFELISEKSEVKRWTEPSKEEKMALEVTQETYLRKIVVPWYRTDSPIYVVTEVSLNRSARSQFPNHDYGDFKSYFEEKHYIRIVNPDLPQLLVKALTRRLNFVKPIDATSKKRRDKMYEESIEYLLPELVVKQEFPAPLWIQASLLPTILTRITSLLVIEDLRCKMAEEMHIGEKFPSARQPLRLDETLLNYQPYAEEEHQSEDPPSDSNTSPSGGSEGGNLLSGRPLRPNKDFDKKLLEAQYPWRDEDEPKDIERELTATVMDVAHYEAFMTHPVSRNQRNRNEFSTYKFRKRLALTYPRHYSPCQLRLFEKNVSNGGPELCDLYKALTAAQAEEIVSLERLQMLGNSFLKYVATLYIFLRFPVYDESRINCLKDRLVGSRNLYYLAVKKNLDGVLQFKDLSARDEWLPPGFAVPSAMRTRIESKELSINALFGLSIPPEEQISGEPSEETDSYMRSDEYDPEEKEECYHSMGAFLRSQYVSDKHVADVVESMMGAFVDSCGVEGGMKFIEWVGIIPPSENLEKLLKQPPPDPVLNKSASPSDIERYIPNWRELEAILGYEFKNPAYLLQALTHASFTSNRTTASYDKLAPVGNAVLDLLLTCHVFETCVGLDPGQVADLRSALVNNSTFAGLLVRNDGHKFLLMANSHLQGLIDKFVRLMEHKNFEVDDEVLILLEEDDNNSAEAVDVPKILGDVFEAIAGAVYFDSNNDMKTIWDVFYKIMWKEIDLFSYNVPKNIVRRLLEWPGVHPKFGSLQPISTKKFMIPLSFLVNGAPKVVHGFGNNKIQARKAAAKLALRYLDLDMSKR</sequence>
<keyword evidence="6" id="KW-0479">Metal-binding</keyword>
<dbReference type="InterPro" id="IPR003100">
    <property type="entry name" value="PAZ_dom"/>
</dbReference>
<evidence type="ECO:0000256" key="10">
    <source>
        <dbReference type="ARBA" id="ARBA00022806"/>
    </source>
</evidence>
<dbReference type="Gene3D" id="2.170.260.10">
    <property type="entry name" value="paz domain"/>
    <property type="match status" value="1"/>
</dbReference>
<evidence type="ECO:0000259" key="22">
    <source>
        <dbReference type="PROSITE" id="PS51192"/>
    </source>
</evidence>
<comment type="cofactor">
    <cofactor evidence="2">
        <name>Mn(2+)</name>
        <dbReference type="ChEBI" id="CHEBI:29035"/>
    </cofactor>
</comment>
<dbReference type="InterPro" id="IPR036389">
    <property type="entry name" value="RNase_III_sf"/>
</dbReference>
<feature type="compositionally biased region" description="Low complexity" evidence="18">
    <location>
        <begin position="1025"/>
        <end position="1038"/>
    </location>
</feature>
<comment type="catalytic activity">
    <reaction evidence="1">
        <text>Endonucleolytic cleavage to 5'-phosphomonoester.</text>
        <dbReference type="EC" id="3.1.26.3"/>
    </reaction>
</comment>
<evidence type="ECO:0000256" key="1">
    <source>
        <dbReference type="ARBA" id="ARBA00000109"/>
    </source>
</evidence>
<dbReference type="GO" id="GO:0005634">
    <property type="term" value="C:nucleus"/>
    <property type="evidence" value="ECO:0007669"/>
    <property type="project" value="TreeGrafter"/>
</dbReference>
<evidence type="ECO:0000259" key="20">
    <source>
        <dbReference type="PROSITE" id="PS50142"/>
    </source>
</evidence>
<keyword evidence="9" id="KW-0378">Hydrolase</keyword>
<dbReference type="GO" id="GO:0003723">
    <property type="term" value="F:RNA binding"/>
    <property type="evidence" value="ECO:0007669"/>
    <property type="project" value="UniProtKB-UniRule"/>
</dbReference>
<evidence type="ECO:0000256" key="9">
    <source>
        <dbReference type="ARBA" id="ARBA00022801"/>
    </source>
</evidence>